<dbReference type="Pfam" id="PF13432">
    <property type="entry name" value="TPR_16"/>
    <property type="match status" value="2"/>
</dbReference>
<dbReference type="Gene3D" id="1.25.40.10">
    <property type="entry name" value="Tetratricopeptide repeat domain"/>
    <property type="match status" value="5"/>
</dbReference>
<dbReference type="InterPro" id="IPR011990">
    <property type="entry name" value="TPR-like_helical_dom_sf"/>
</dbReference>
<dbReference type="Pfam" id="PF13525">
    <property type="entry name" value="YfiO"/>
    <property type="match status" value="1"/>
</dbReference>
<dbReference type="EMBL" id="BAEN01000059">
    <property type="protein sequence ID" value="GAC15557.1"/>
    <property type="molecule type" value="Genomic_DNA"/>
</dbReference>
<dbReference type="SUPFAM" id="SSF48452">
    <property type="entry name" value="TPR-like"/>
    <property type="match status" value="2"/>
</dbReference>
<evidence type="ECO:0000259" key="4">
    <source>
        <dbReference type="Pfam" id="PF13525"/>
    </source>
</evidence>
<keyword evidence="1" id="KW-0732">Signal</keyword>
<feature type="domain" description="Outer membrane lipoprotein BamD-like" evidence="4">
    <location>
        <begin position="651"/>
        <end position="738"/>
    </location>
</feature>
<evidence type="ECO:0000313" key="5">
    <source>
        <dbReference type="EMBL" id="GAC15557.1"/>
    </source>
</evidence>
<dbReference type="Proteomes" id="UP000006334">
    <property type="component" value="Unassembled WGS sequence"/>
</dbReference>
<dbReference type="AlphaFoldDB" id="K6YBI5"/>
<dbReference type="PROSITE" id="PS50005">
    <property type="entry name" value="TPR"/>
    <property type="match status" value="1"/>
</dbReference>
<keyword evidence="6" id="KW-1185">Reference proteome</keyword>
<sequence>MFSGFYLSACAGLFDAPPTVNLVEKRKTLGEFYFEPVSLNHDPLPDEGLENLRDAYVNLLDIIDDPETIKIVQYRLADLEVLLAERQQEVGVAPVDRGFYDLAIAQYQSILDRHPEQKENAEVLYQLAKAYDLQGQSQQSLQVIDTLLAKYPDTIYLAELEFRRGEILFNVQDYPGAVQAYQAVLEQGPNTDYFMTAAYMLGWSHFKIESYENALLAFTQLLDQKLPNSVIDSQMLRQLNAEQQLALLPVGEKRIVNDSIRIMALLFSYQGAEQSLKAFYENVGERHYENLLYDRLGQQFLNEDRFRDSALVYRGFTEVHPEHNQAPTFAVKQIDAYIIGKFPTFVLPAKQDFVDRYGINGPFWSHWGQLIQQDVKPYLRTYIQELAQYEHSKAQLLTKAANQPNEEQLEKVEENHQKAQVAYAQAAKLYREFIETFPHDDLTPQITFNLAESLFEAQRYQQAIEAYEIYAYQYLNEPRAAEAGYAAILAFRALRETLTDSTLQQQWQDEQLASQQQFVSRFSADPRAIDVLYDTMQQQFELKRYLLAIESAESILAWQPTVDAQRKMSGQLVIAHSEFALQQYQRAEASYEQILAALEQTDPRYNDMLERLAASIYKQAEDNLAKQYVALAIEDFLRVIAKAPSSSIRVNAQYDAASYLLEMRSWTEAISLLEDFRVRFASHPLTESIQDKLIFAYQQNQDWLPAAEELKQLWETNPDSEEGREALYIAAQYYLKAQSRDAALDTYRTYAHRYPLPFNEVTEARFQMSEFYLQSNEESKRRFWLRKLIQGDAQAGADRTDRSRYLAAMSSIVFAEDDVQAFNRVKLSLPLNKSLKKKREVLDKALASLNATLEYKIAEFSTVANFKIGEIYGQLARDLMDSERPTGLSTLELEQYDILLEEQAYPFEEQAIGIHEANIQRSWQGVYDRWVRESFAALSELLPGRYNKQEQVSEAANAIF</sequence>
<evidence type="ECO:0000256" key="1">
    <source>
        <dbReference type="ARBA" id="ARBA00022729"/>
    </source>
</evidence>
<comment type="caution">
    <text evidence="5">The sequence shown here is derived from an EMBL/GenBank/DDBJ whole genome shotgun (WGS) entry which is preliminary data.</text>
</comment>
<feature type="coiled-coil region" evidence="3">
    <location>
        <begin position="379"/>
        <end position="429"/>
    </location>
</feature>
<protein>
    <recommendedName>
        <fullName evidence="4">Outer membrane lipoprotein BamD-like domain-containing protein</fullName>
    </recommendedName>
</protein>
<keyword evidence="2" id="KW-0802">TPR repeat</keyword>
<evidence type="ECO:0000256" key="2">
    <source>
        <dbReference type="PROSITE-ProRule" id="PRU00339"/>
    </source>
</evidence>
<dbReference type="eggNOG" id="COG4105">
    <property type="taxonomic scope" value="Bacteria"/>
</dbReference>
<reference evidence="5 6" key="1">
    <citation type="journal article" date="2017" name="Antonie Van Leeuwenhoek">
        <title>Rhizobium rhizosphaerae sp. nov., a novel species isolated from rice rhizosphere.</title>
        <authorList>
            <person name="Zhao J.J."/>
            <person name="Zhang J."/>
            <person name="Zhang R.J."/>
            <person name="Zhang C.W."/>
            <person name="Yin H.Q."/>
            <person name="Zhang X.X."/>
        </authorList>
    </citation>
    <scope>NUCLEOTIDE SEQUENCE [LARGE SCALE GENOMIC DNA]</scope>
    <source>
        <strain evidence="5 6">E3</strain>
    </source>
</reference>
<feature type="repeat" description="TPR" evidence="2">
    <location>
        <begin position="158"/>
        <end position="191"/>
    </location>
</feature>
<evidence type="ECO:0000256" key="3">
    <source>
        <dbReference type="SAM" id="Coils"/>
    </source>
</evidence>
<name>K6YBI5_9ALTE</name>
<dbReference type="InterPro" id="IPR039565">
    <property type="entry name" value="BamD-like"/>
</dbReference>
<accession>K6YBI5</accession>
<organism evidence="5 6">
    <name type="scientific">Aliiglaciecola lipolytica E3</name>
    <dbReference type="NCBI Taxonomy" id="1127673"/>
    <lineage>
        <taxon>Bacteria</taxon>
        <taxon>Pseudomonadati</taxon>
        <taxon>Pseudomonadota</taxon>
        <taxon>Gammaproteobacteria</taxon>
        <taxon>Alteromonadales</taxon>
        <taxon>Alteromonadaceae</taxon>
        <taxon>Aliiglaciecola</taxon>
    </lineage>
</organism>
<dbReference type="STRING" id="1127673.GLIP_2936"/>
<gene>
    <name evidence="5" type="ORF">GLIP_2936</name>
</gene>
<dbReference type="Pfam" id="PF14559">
    <property type="entry name" value="TPR_19"/>
    <property type="match status" value="1"/>
</dbReference>
<dbReference type="InterPro" id="IPR019734">
    <property type="entry name" value="TPR_rpt"/>
</dbReference>
<evidence type="ECO:0000313" key="6">
    <source>
        <dbReference type="Proteomes" id="UP000006334"/>
    </source>
</evidence>
<keyword evidence="3" id="KW-0175">Coiled coil</keyword>
<proteinExistence type="predicted"/>
<dbReference type="SMART" id="SM00028">
    <property type="entry name" value="TPR"/>
    <property type="match status" value="6"/>
</dbReference>